<protein>
    <recommendedName>
        <fullName evidence="1">VAN3-binding protein-like auxin canalisation domain-containing protein</fullName>
    </recommendedName>
</protein>
<dbReference type="InterPro" id="IPR008546">
    <property type="entry name" value="VAN3-bd-like_auxin_canal"/>
</dbReference>
<dbReference type="EMBL" id="JBBPBN010000052">
    <property type="protein sequence ID" value="KAK8991651.1"/>
    <property type="molecule type" value="Genomic_DNA"/>
</dbReference>
<organism evidence="2 3">
    <name type="scientific">Hibiscus sabdariffa</name>
    <name type="common">roselle</name>
    <dbReference type="NCBI Taxonomy" id="183260"/>
    <lineage>
        <taxon>Eukaryota</taxon>
        <taxon>Viridiplantae</taxon>
        <taxon>Streptophyta</taxon>
        <taxon>Embryophyta</taxon>
        <taxon>Tracheophyta</taxon>
        <taxon>Spermatophyta</taxon>
        <taxon>Magnoliopsida</taxon>
        <taxon>eudicotyledons</taxon>
        <taxon>Gunneridae</taxon>
        <taxon>Pentapetalae</taxon>
        <taxon>rosids</taxon>
        <taxon>malvids</taxon>
        <taxon>Malvales</taxon>
        <taxon>Malvaceae</taxon>
        <taxon>Malvoideae</taxon>
        <taxon>Hibiscus</taxon>
    </lineage>
</organism>
<name>A0ABR2PTS5_9ROSI</name>
<accession>A0ABR2PTS5</accession>
<evidence type="ECO:0000259" key="1">
    <source>
        <dbReference type="Pfam" id="PF05703"/>
    </source>
</evidence>
<sequence length="148" mass="15735">MELSKALANQYDPFVFIQVIDDSNTVFMFIFAATSGVAYRLNCSSFATGEVKIPSTRPDNSEMFEGPEKRKKQEIRVQNAQRHAAVSVAGVSAAVAALAASNPAVTETATTCSETSIKESTAMAFAAALVVSHCIEIAEDMGAGHEQI</sequence>
<dbReference type="InterPro" id="IPR040269">
    <property type="entry name" value="VAB"/>
</dbReference>
<reference evidence="2 3" key="1">
    <citation type="journal article" date="2024" name="G3 (Bethesda)">
        <title>Genome assembly of Hibiscus sabdariffa L. provides insights into metabolisms of medicinal natural products.</title>
        <authorList>
            <person name="Kim T."/>
        </authorList>
    </citation>
    <scope>NUCLEOTIDE SEQUENCE [LARGE SCALE GENOMIC DNA]</scope>
    <source>
        <strain evidence="2">TK-2024</strain>
        <tissue evidence="2">Old leaves</tissue>
    </source>
</reference>
<gene>
    <name evidence="2" type="ORF">V6N11_062654</name>
</gene>
<proteinExistence type="predicted"/>
<dbReference type="Pfam" id="PF05703">
    <property type="entry name" value="Auxin_canalis"/>
    <property type="match status" value="1"/>
</dbReference>
<dbReference type="Proteomes" id="UP001396334">
    <property type="component" value="Unassembled WGS sequence"/>
</dbReference>
<evidence type="ECO:0000313" key="2">
    <source>
        <dbReference type="EMBL" id="KAK8991651.1"/>
    </source>
</evidence>
<dbReference type="PANTHER" id="PTHR31351">
    <property type="entry name" value="EXPRESSED PROTEIN"/>
    <property type="match status" value="1"/>
</dbReference>
<evidence type="ECO:0000313" key="3">
    <source>
        <dbReference type="Proteomes" id="UP001396334"/>
    </source>
</evidence>
<comment type="caution">
    <text evidence="2">The sequence shown here is derived from an EMBL/GenBank/DDBJ whole genome shotgun (WGS) entry which is preliminary data.</text>
</comment>
<feature type="domain" description="VAN3-binding protein-like auxin canalisation" evidence="1">
    <location>
        <begin position="68"/>
        <end position="148"/>
    </location>
</feature>
<keyword evidence="3" id="KW-1185">Reference proteome</keyword>
<dbReference type="PANTHER" id="PTHR31351:SF2">
    <property type="entry name" value="PHOSPHOINOSITIDE BINDING PROTEIN"/>
    <property type="match status" value="1"/>
</dbReference>